<proteinExistence type="predicted"/>
<dbReference type="AlphaFoldDB" id="A0AAV2QAP6"/>
<dbReference type="Proteomes" id="UP001497623">
    <property type="component" value="Unassembled WGS sequence"/>
</dbReference>
<evidence type="ECO:0000313" key="1">
    <source>
        <dbReference type="EMBL" id="CAL4076728.1"/>
    </source>
</evidence>
<comment type="caution">
    <text evidence="1">The sequence shown here is derived from an EMBL/GenBank/DDBJ whole genome shotgun (WGS) entry which is preliminary data.</text>
</comment>
<reference evidence="1 2" key="1">
    <citation type="submission" date="2024-05" db="EMBL/GenBank/DDBJ databases">
        <authorList>
            <person name="Wallberg A."/>
        </authorList>
    </citation>
    <scope>NUCLEOTIDE SEQUENCE [LARGE SCALE GENOMIC DNA]</scope>
</reference>
<gene>
    <name evidence="1" type="ORF">MNOR_LOCUS10232</name>
</gene>
<keyword evidence="2" id="KW-1185">Reference proteome</keyword>
<name>A0AAV2QAP6_MEGNR</name>
<accession>A0AAV2QAP6</accession>
<dbReference type="EMBL" id="CAXKWB010005107">
    <property type="protein sequence ID" value="CAL4076728.1"/>
    <property type="molecule type" value="Genomic_DNA"/>
</dbReference>
<protein>
    <submittedName>
        <fullName evidence="1">Uncharacterized protein</fullName>
    </submittedName>
</protein>
<sequence>MNHPEVLTDDTGKLIDVSIKRLYFRDSWEFPDDLIPTDALSILLNSRVCQDLMTFCGYVDPKVLNIFPEKMCSMQLSFGRHIDVGLLIRELKSRRQRQKKTIGTKEFTSIHIRCGEVDLKDLISLPDSDNHIFIALFISDVSDQNATWVVQAFLALRPKFKNCIETEDLLLQLPRSKLTAAGLETIAKGFYEACLPVHCFMVFSPYINDDSVVPGYKDADDFVKTMQYRYNLEYMFCKDEQGVEMFKEFKGPTELTVDYLDEVDEFTHEFGNDSADDCSEDSAENSSEIIEIICPKASVPYGPVITPVFTTNF</sequence>
<organism evidence="1 2">
    <name type="scientific">Meganyctiphanes norvegica</name>
    <name type="common">Northern krill</name>
    <name type="synonym">Thysanopoda norvegica</name>
    <dbReference type="NCBI Taxonomy" id="48144"/>
    <lineage>
        <taxon>Eukaryota</taxon>
        <taxon>Metazoa</taxon>
        <taxon>Ecdysozoa</taxon>
        <taxon>Arthropoda</taxon>
        <taxon>Crustacea</taxon>
        <taxon>Multicrustacea</taxon>
        <taxon>Malacostraca</taxon>
        <taxon>Eumalacostraca</taxon>
        <taxon>Eucarida</taxon>
        <taxon>Euphausiacea</taxon>
        <taxon>Euphausiidae</taxon>
        <taxon>Meganyctiphanes</taxon>
    </lineage>
</organism>
<evidence type="ECO:0000313" key="2">
    <source>
        <dbReference type="Proteomes" id="UP001497623"/>
    </source>
</evidence>